<dbReference type="SUPFAM" id="SSF54106">
    <property type="entry name" value="LysM domain"/>
    <property type="match status" value="3"/>
</dbReference>
<dbReference type="PROSITE" id="PS00922">
    <property type="entry name" value="TRANSGLYCOSYLASE"/>
    <property type="match status" value="1"/>
</dbReference>
<name>A0A1H0JA12_9BACT</name>
<dbReference type="Gene3D" id="3.10.350.10">
    <property type="entry name" value="LysM domain"/>
    <property type="match status" value="3"/>
</dbReference>
<dbReference type="Pfam" id="PF01464">
    <property type="entry name" value="SLT"/>
    <property type="match status" value="1"/>
</dbReference>
<dbReference type="Pfam" id="PF01476">
    <property type="entry name" value="LysM"/>
    <property type="match status" value="3"/>
</dbReference>
<accession>A0A1H0JA12</accession>
<dbReference type="SUPFAM" id="SSF53955">
    <property type="entry name" value="Lysozyme-like"/>
    <property type="match status" value="1"/>
</dbReference>
<dbReference type="AlphaFoldDB" id="A0A1H0JA12"/>
<dbReference type="CDD" id="cd00118">
    <property type="entry name" value="LysM"/>
    <property type="match status" value="3"/>
</dbReference>
<reference evidence="3 4" key="1">
    <citation type="submission" date="2016-10" db="EMBL/GenBank/DDBJ databases">
        <authorList>
            <person name="de Groot N.N."/>
        </authorList>
    </citation>
    <scope>NUCLEOTIDE SEQUENCE [LARGE SCALE GENOMIC DNA]</scope>
    <source>
        <strain evidence="3 4">DSM 12130</strain>
    </source>
</reference>
<dbReference type="InterPro" id="IPR036779">
    <property type="entry name" value="LysM_dom_sf"/>
</dbReference>
<dbReference type="CDD" id="cd16894">
    <property type="entry name" value="MltD-like"/>
    <property type="match status" value="1"/>
</dbReference>
<feature type="domain" description="LysM" evidence="2">
    <location>
        <begin position="505"/>
        <end position="548"/>
    </location>
</feature>
<organism evidence="3 4">
    <name type="scientific">Desulforhopalus singaporensis</name>
    <dbReference type="NCBI Taxonomy" id="91360"/>
    <lineage>
        <taxon>Bacteria</taxon>
        <taxon>Pseudomonadati</taxon>
        <taxon>Thermodesulfobacteriota</taxon>
        <taxon>Desulfobulbia</taxon>
        <taxon>Desulfobulbales</taxon>
        <taxon>Desulfocapsaceae</taxon>
        <taxon>Desulforhopalus</taxon>
    </lineage>
</organism>
<dbReference type="EMBL" id="FNJI01000001">
    <property type="protein sequence ID" value="SDO40526.1"/>
    <property type="molecule type" value="Genomic_DNA"/>
</dbReference>
<dbReference type="SMART" id="SM00257">
    <property type="entry name" value="LysM"/>
    <property type="match status" value="3"/>
</dbReference>
<proteinExistence type="inferred from homology"/>
<comment type="similarity">
    <text evidence="1">Belongs to the transglycosylase Slt family.</text>
</comment>
<dbReference type="InterPro" id="IPR008258">
    <property type="entry name" value="Transglycosylase_SLT_dom_1"/>
</dbReference>
<dbReference type="PANTHER" id="PTHR33734:SF22">
    <property type="entry name" value="MEMBRANE-BOUND LYTIC MUREIN TRANSGLYCOSYLASE D"/>
    <property type="match status" value="1"/>
</dbReference>
<dbReference type="PANTHER" id="PTHR33734">
    <property type="entry name" value="LYSM DOMAIN-CONTAINING GPI-ANCHORED PROTEIN 2"/>
    <property type="match status" value="1"/>
</dbReference>
<dbReference type="GO" id="GO:0000270">
    <property type="term" value="P:peptidoglycan metabolic process"/>
    <property type="evidence" value="ECO:0007669"/>
    <property type="project" value="InterPro"/>
</dbReference>
<dbReference type="GO" id="GO:0008933">
    <property type="term" value="F:peptidoglycan lytic transglycosylase activity"/>
    <property type="evidence" value="ECO:0007669"/>
    <property type="project" value="InterPro"/>
</dbReference>
<dbReference type="InterPro" id="IPR000189">
    <property type="entry name" value="Transglyc_AS"/>
</dbReference>
<keyword evidence="4" id="KW-1185">Reference proteome</keyword>
<gene>
    <name evidence="3" type="ORF">SAMN05660330_00206</name>
</gene>
<dbReference type="RefSeq" id="WP_176761026.1">
    <property type="nucleotide sequence ID" value="NZ_FNJI01000001.1"/>
</dbReference>
<dbReference type="InterPro" id="IPR023346">
    <property type="entry name" value="Lysozyme-like_dom_sf"/>
</dbReference>
<protein>
    <submittedName>
        <fullName evidence="3">Membrane-bound lytic murein transglycosylase D</fullName>
    </submittedName>
</protein>
<evidence type="ECO:0000313" key="3">
    <source>
        <dbReference type="EMBL" id="SDO40526.1"/>
    </source>
</evidence>
<sequence>MLAGALSVLGGCSLRSPVVDFFDNSFSSGMTEPADAADTDKELQEIEPLVCSQEELTSLNSTGDWKGQAISRADSVKESAQAEFPTVVNNQVEMYLDLFQNRQRNQFARWLARSGKYRTMMEEVLTDAGLPPGLIYLAMIESGYNPLAFSQAKAVGLWQFMKATGKQYNLRIDGYVDERRDALKSTRAAANYLSDLYREFGDWHLAVAAYNGGPGKLRSGLKRYRVNSFWELADKKHLSLETKRYVPKLIAALLIAKNPEQFGFTEISYESPLEYDTLQVGPGMSLDAVALVTGSTLDKVKQLNLELRKNKTPTNSTSYKIKIPIGTVELAKHNLTRLHSFATTAYTTHIVGNNETLTAICRKYGINKTTLLKVNNLRNTKLLAGKSLRIPYSTISYRLLPEGATSALVAYKDSLILHRIKKGDTISKIARQYNVPAQMIVAWNGLQNAHTIRAGQQLALYIDRELSETGSSESKMELAQLPNGGIILKPNALKQRVASPTSSYYYYNVKNGDSLWTISRRFGASTSNIKKWNNLKTNLIHPGATLKIIKG</sequence>
<feature type="domain" description="LysM" evidence="2">
    <location>
        <begin position="347"/>
        <end position="390"/>
    </location>
</feature>
<dbReference type="Gene3D" id="1.10.530.10">
    <property type="match status" value="1"/>
</dbReference>
<dbReference type="PROSITE" id="PS51782">
    <property type="entry name" value="LYSM"/>
    <property type="match status" value="3"/>
</dbReference>
<dbReference type="GO" id="GO:0016020">
    <property type="term" value="C:membrane"/>
    <property type="evidence" value="ECO:0007669"/>
    <property type="project" value="InterPro"/>
</dbReference>
<dbReference type="STRING" id="91360.SAMN05660330_00206"/>
<dbReference type="Proteomes" id="UP000199073">
    <property type="component" value="Unassembled WGS sequence"/>
</dbReference>
<evidence type="ECO:0000256" key="1">
    <source>
        <dbReference type="ARBA" id="ARBA00007734"/>
    </source>
</evidence>
<feature type="domain" description="LysM" evidence="2">
    <location>
        <begin position="416"/>
        <end position="460"/>
    </location>
</feature>
<evidence type="ECO:0000313" key="4">
    <source>
        <dbReference type="Proteomes" id="UP000199073"/>
    </source>
</evidence>
<dbReference type="InterPro" id="IPR018392">
    <property type="entry name" value="LysM"/>
</dbReference>
<evidence type="ECO:0000259" key="2">
    <source>
        <dbReference type="PROSITE" id="PS51782"/>
    </source>
</evidence>